<evidence type="ECO:0000313" key="2">
    <source>
        <dbReference type="Proteomes" id="UP001165960"/>
    </source>
</evidence>
<protein>
    <submittedName>
        <fullName evidence="1">Uncharacterized protein</fullName>
    </submittedName>
</protein>
<keyword evidence="2" id="KW-1185">Reference proteome</keyword>
<reference evidence="1" key="1">
    <citation type="submission" date="2022-04" db="EMBL/GenBank/DDBJ databases">
        <title>Genome of the entomopathogenic fungus Entomophthora muscae.</title>
        <authorList>
            <person name="Elya C."/>
            <person name="Lovett B.R."/>
            <person name="Lee E."/>
            <person name="Macias A.M."/>
            <person name="Hajek A.E."/>
            <person name="De Bivort B.L."/>
            <person name="Kasson M.T."/>
            <person name="De Fine Licht H.H."/>
            <person name="Stajich J.E."/>
        </authorList>
    </citation>
    <scope>NUCLEOTIDE SEQUENCE</scope>
    <source>
        <strain evidence="1">Berkeley</strain>
    </source>
</reference>
<dbReference type="Proteomes" id="UP001165960">
    <property type="component" value="Unassembled WGS sequence"/>
</dbReference>
<evidence type="ECO:0000313" key="1">
    <source>
        <dbReference type="EMBL" id="KAJ9078200.1"/>
    </source>
</evidence>
<sequence>MLSPFAKAGDDSSACAFMGFSKVYMLQVYILLNFCIALNLHMMILLSLKPQKRWERFYWLLAICLPVALNVPLLVAGIFGKSANKSCFIRNNSSLNNILEAIYITGLGLSVLIYCMLIATFVVLKISRKNLFSQTLIWNTSSSNLSKKAAFSLQSLILRTCLYPATFFMCYFTSFSARTYLYMFSHPHKTLMTVSFWCFALRGLLHLIAFLADPVVFSLLPSIFKPSLTTSNYADPTIDRPDPSLGCDVSFNHFLTAPHEEALSFNLQKANEFHHYI</sequence>
<accession>A0ACC2TUK5</accession>
<comment type="caution">
    <text evidence="1">The sequence shown here is derived from an EMBL/GenBank/DDBJ whole genome shotgun (WGS) entry which is preliminary data.</text>
</comment>
<gene>
    <name evidence="1" type="ORF">DSO57_1009371</name>
</gene>
<dbReference type="EMBL" id="QTSX02002159">
    <property type="protein sequence ID" value="KAJ9078200.1"/>
    <property type="molecule type" value="Genomic_DNA"/>
</dbReference>
<name>A0ACC2TUK5_9FUNG</name>
<organism evidence="1 2">
    <name type="scientific">Entomophthora muscae</name>
    <dbReference type="NCBI Taxonomy" id="34485"/>
    <lineage>
        <taxon>Eukaryota</taxon>
        <taxon>Fungi</taxon>
        <taxon>Fungi incertae sedis</taxon>
        <taxon>Zoopagomycota</taxon>
        <taxon>Entomophthoromycotina</taxon>
        <taxon>Entomophthoromycetes</taxon>
        <taxon>Entomophthorales</taxon>
        <taxon>Entomophthoraceae</taxon>
        <taxon>Entomophthora</taxon>
    </lineage>
</organism>
<proteinExistence type="predicted"/>